<reference evidence="6 7" key="1">
    <citation type="journal article" date="2021" name="Elife">
        <title>Chloroplast acquisition without the gene transfer in kleptoplastic sea slugs, Plakobranchus ocellatus.</title>
        <authorList>
            <person name="Maeda T."/>
            <person name="Takahashi S."/>
            <person name="Yoshida T."/>
            <person name="Shimamura S."/>
            <person name="Takaki Y."/>
            <person name="Nagai Y."/>
            <person name="Toyoda A."/>
            <person name="Suzuki Y."/>
            <person name="Arimoto A."/>
            <person name="Ishii H."/>
            <person name="Satoh N."/>
            <person name="Nishiyama T."/>
            <person name="Hasebe M."/>
            <person name="Maruyama T."/>
            <person name="Minagawa J."/>
            <person name="Obokata J."/>
            <person name="Shigenobu S."/>
        </authorList>
    </citation>
    <scope>NUCLEOTIDE SEQUENCE [LARGE SCALE GENOMIC DNA]</scope>
</reference>
<dbReference type="FunFam" id="3.30.70.330:FF:000341">
    <property type="entry name" value="Hephaestus, isoform C"/>
    <property type="match status" value="1"/>
</dbReference>
<dbReference type="GO" id="GO:0005634">
    <property type="term" value="C:nucleus"/>
    <property type="evidence" value="ECO:0007669"/>
    <property type="project" value="InterPro"/>
</dbReference>
<dbReference type="SUPFAM" id="SSF54928">
    <property type="entry name" value="RNA-binding domain, RBD"/>
    <property type="match status" value="3"/>
</dbReference>
<dbReference type="Gene3D" id="3.30.70.330">
    <property type="match status" value="3"/>
</dbReference>
<evidence type="ECO:0000256" key="1">
    <source>
        <dbReference type="ARBA" id="ARBA00022553"/>
    </source>
</evidence>
<dbReference type="AlphaFoldDB" id="A0AAV4AWR2"/>
<protein>
    <submittedName>
        <fullName evidence="6">Polypyrimidine tract-binding protein 1</fullName>
    </submittedName>
</protein>
<gene>
    <name evidence="6" type="ORF">PoB_003778500</name>
</gene>
<dbReference type="Pfam" id="PF00076">
    <property type="entry name" value="RRM_1"/>
    <property type="match status" value="1"/>
</dbReference>
<dbReference type="EMBL" id="BLXT01004267">
    <property type="protein sequence ID" value="GFO11280.1"/>
    <property type="molecule type" value="Genomic_DNA"/>
</dbReference>
<keyword evidence="3 4" id="KW-0694">RNA-binding</keyword>
<dbReference type="NCBIfam" id="TIGR01649">
    <property type="entry name" value="hnRNP-L_PTB"/>
    <property type="match status" value="1"/>
</dbReference>
<dbReference type="Pfam" id="PF13893">
    <property type="entry name" value="RRM_5"/>
    <property type="match status" value="1"/>
</dbReference>
<evidence type="ECO:0000259" key="5">
    <source>
        <dbReference type="PROSITE" id="PS50102"/>
    </source>
</evidence>
<dbReference type="PANTHER" id="PTHR15592">
    <property type="entry name" value="MATRIN 3/NUCLEAR PROTEIN 220-RELATED"/>
    <property type="match status" value="1"/>
</dbReference>
<proteinExistence type="predicted"/>
<dbReference type="Proteomes" id="UP000735302">
    <property type="component" value="Unassembled WGS sequence"/>
</dbReference>
<evidence type="ECO:0000256" key="3">
    <source>
        <dbReference type="ARBA" id="ARBA00022884"/>
    </source>
</evidence>
<dbReference type="GO" id="GO:0003723">
    <property type="term" value="F:RNA binding"/>
    <property type="evidence" value="ECO:0007669"/>
    <property type="project" value="UniProtKB-UniRule"/>
</dbReference>
<dbReference type="CDD" id="cd12693">
    <property type="entry name" value="RRM2_PTBP1_like"/>
    <property type="match status" value="1"/>
</dbReference>
<feature type="domain" description="RRM" evidence="5">
    <location>
        <begin position="232"/>
        <end position="308"/>
    </location>
</feature>
<feature type="domain" description="RRM" evidence="5">
    <location>
        <begin position="115"/>
        <end position="189"/>
    </location>
</feature>
<evidence type="ECO:0000313" key="7">
    <source>
        <dbReference type="Proteomes" id="UP000735302"/>
    </source>
</evidence>
<comment type="caution">
    <text evidence="6">The sequence shown here is derived from an EMBL/GenBank/DDBJ whole genome shotgun (WGS) entry which is preliminary data.</text>
</comment>
<keyword evidence="2" id="KW-0677">Repeat</keyword>
<dbReference type="GO" id="GO:0006397">
    <property type="term" value="P:mRNA processing"/>
    <property type="evidence" value="ECO:0007669"/>
    <property type="project" value="InterPro"/>
</dbReference>
<dbReference type="SMART" id="SM00360">
    <property type="entry name" value="RRM"/>
    <property type="match status" value="3"/>
</dbReference>
<evidence type="ECO:0000313" key="6">
    <source>
        <dbReference type="EMBL" id="GFO11280.1"/>
    </source>
</evidence>
<feature type="domain" description="RRM" evidence="5">
    <location>
        <begin position="399"/>
        <end position="473"/>
    </location>
</feature>
<accession>A0AAV4AWR2</accession>
<keyword evidence="1" id="KW-0597">Phosphoprotein</keyword>
<evidence type="ECO:0000256" key="4">
    <source>
        <dbReference type="PROSITE-ProRule" id="PRU00176"/>
    </source>
</evidence>
<dbReference type="PROSITE" id="PS50102">
    <property type="entry name" value="RRM"/>
    <property type="match status" value="3"/>
</dbReference>
<dbReference type="Pfam" id="PF11835">
    <property type="entry name" value="RRM_8"/>
    <property type="match status" value="1"/>
</dbReference>
<dbReference type="InterPro" id="IPR021790">
    <property type="entry name" value="PTBP1-like_RRM2"/>
</dbReference>
<keyword evidence="7" id="KW-1185">Reference proteome</keyword>
<dbReference type="CDD" id="cd12421">
    <property type="entry name" value="RRM1_PTBP1_hnRNPL_like"/>
    <property type="match status" value="1"/>
</dbReference>
<dbReference type="InterPro" id="IPR012677">
    <property type="entry name" value="Nucleotide-bd_a/b_plait_sf"/>
</dbReference>
<organism evidence="6 7">
    <name type="scientific">Plakobranchus ocellatus</name>
    <dbReference type="NCBI Taxonomy" id="259542"/>
    <lineage>
        <taxon>Eukaryota</taxon>
        <taxon>Metazoa</taxon>
        <taxon>Spiralia</taxon>
        <taxon>Lophotrochozoa</taxon>
        <taxon>Mollusca</taxon>
        <taxon>Gastropoda</taxon>
        <taxon>Heterobranchia</taxon>
        <taxon>Euthyneura</taxon>
        <taxon>Panpulmonata</taxon>
        <taxon>Sacoglossa</taxon>
        <taxon>Placobranchoidea</taxon>
        <taxon>Plakobranchidae</taxon>
        <taxon>Plakobranchus</taxon>
    </lineage>
</organism>
<dbReference type="InterPro" id="IPR035979">
    <property type="entry name" value="RBD_domain_sf"/>
</dbReference>
<dbReference type="InterPro" id="IPR000504">
    <property type="entry name" value="RRM_dom"/>
</dbReference>
<name>A0AAV4AWR2_9GAST</name>
<sequence>METDVRQSVRPCLPVQLTPQKFIKVAVEGGILDPAHKLESPFAVFPIIFYVVRARTSYRVDEILFMHHHKMMECEFFSSSGMKRGPDDMQVKDGMGDANDAKKAKFDNNGIPPSRVVHIRSLPNDASETDVVQLGMPFGKMTNVLVLKQKNQAFLEFEDENNSITMVNHFKGNRAEVRLKSCFVQFSTHKELKTDATNLQNTSAQAALQAAQGLLGAGNGAAGGGGEQTSILRVIVDHVLYPVTLEVLHQLFSRYGKILKIITFTKNNTFQALIQFTDHISAMTAKDSLDNQNIYNGCNTLKIDFSRLTNLNVKYNNDKSRDFTRPDLPTGDGNDSGLMMGDMGMGGAGVLGSGANAMMGGLGGMGAGAFNLGGNNLANQLGNRMGNMPGMNQSNSGSPCILVSNLDEERVTPDALFVLFGVYGNVYRVKILFNKKDNALVQMADPSQAMQAITYLDKARVWGKQLRVASSKHQLIQMPKDGQSDAGLTKDYVNNPHHRFKRMGSKNYIFPPTAVLHLYNVVTLPPFWAWGFGPSGLNTGSFVADRVQLPPTVMGTANRRKLVPQA</sequence>
<dbReference type="InterPro" id="IPR006536">
    <property type="entry name" value="HnRNP-L/PTB"/>
</dbReference>
<evidence type="ECO:0000256" key="2">
    <source>
        <dbReference type="ARBA" id="ARBA00022737"/>
    </source>
</evidence>